<feature type="domain" description="Cell envelope-related transcriptional attenuator" evidence="6">
    <location>
        <begin position="117"/>
        <end position="264"/>
    </location>
</feature>
<dbReference type="Gene3D" id="3.40.630.190">
    <property type="entry name" value="LCP protein"/>
    <property type="match status" value="1"/>
</dbReference>
<keyword evidence="4 5" id="KW-1133">Transmembrane helix</keyword>
<gene>
    <name evidence="7" type="ORF">LYSBPC_28020</name>
</gene>
<evidence type="ECO:0000256" key="1">
    <source>
        <dbReference type="ARBA" id="ARBA00006068"/>
    </source>
</evidence>
<dbReference type="EMBL" id="BRZA01000003">
    <property type="protein sequence ID" value="GLC89675.1"/>
    <property type="molecule type" value="Genomic_DNA"/>
</dbReference>
<dbReference type="InterPro" id="IPR050922">
    <property type="entry name" value="LytR/CpsA/Psr_CW_biosynth"/>
</dbReference>
<evidence type="ECO:0000256" key="5">
    <source>
        <dbReference type="SAM" id="Phobius"/>
    </source>
</evidence>
<name>A0ABQ5NN58_9BACI</name>
<keyword evidence="8" id="KW-1185">Reference proteome</keyword>
<keyword evidence="2 5" id="KW-0812">Transmembrane</keyword>
<dbReference type="PANTHER" id="PTHR33392:SF6">
    <property type="entry name" value="POLYISOPRENYL-TEICHOIC ACID--PEPTIDOGLYCAN TEICHOIC ACID TRANSFERASE TAGU"/>
    <property type="match status" value="1"/>
</dbReference>
<evidence type="ECO:0000313" key="7">
    <source>
        <dbReference type="EMBL" id="GLC89675.1"/>
    </source>
</evidence>
<sequence>MEDRRLKDKLFTMSEQDLQFTKEDRHAVFEQLHQLETHTAPKKSLTTLSKKFAPFTVSLIVVGLCIFLFMPSILHSNFNKEANTGIVGEPVVEEPEILTTLITVKSKEMDNRIYLNLLLTYSKNKKMLKVVSLPYNTYAPIANNSDGTTLYDKLLFAYRFGGAENVKATVSKLVNLPIDYYAVIDLETISTLVDTVDGIDYELSEDIRVRAITKVAFDLEKGLQGLNGEGVVALMMAASEGNGSDVFDEENLLKLLNAVMSKAKSDIPSTQLKELFTQLETNTSLDNLLKNYLEIHSTKLVSLRAGMIPDIEVLSDTEGKYYITFEQDFVKSIVRELTTFD</sequence>
<proteinExistence type="inferred from homology"/>
<comment type="similarity">
    <text evidence="1">Belongs to the LytR/CpsA/Psr (LCP) family.</text>
</comment>
<feature type="transmembrane region" description="Helical" evidence="5">
    <location>
        <begin position="52"/>
        <end position="74"/>
    </location>
</feature>
<keyword evidence="5" id="KW-0472">Membrane</keyword>
<dbReference type="RefSeq" id="WP_264989507.1">
    <property type="nucleotide sequence ID" value="NZ_BRZA01000003.1"/>
</dbReference>
<accession>A0ABQ5NN58</accession>
<evidence type="ECO:0000256" key="2">
    <source>
        <dbReference type="ARBA" id="ARBA00022692"/>
    </source>
</evidence>
<dbReference type="InterPro" id="IPR004474">
    <property type="entry name" value="LytR_CpsA_psr"/>
</dbReference>
<protein>
    <recommendedName>
        <fullName evidence="6">Cell envelope-related transcriptional attenuator domain-containing protein</fullName>
    </recommendedName>
</protein>
<evidence type="ECO:0000256" key="3">
    <source>
        <dbReference type="ARBA" id="ARBA00022968"/>
    </source>
</evidence>
<evidence type="ECO:0000259" key="6">
    <source>
        <dbReference type="Pfam" id="PF03816"/>
    </source>
</evidence>
<reference evidence="7" key="1">
    <citation type="submission" date="2022-08" db="EMBL/GenBank/DDBJ databases">
        <title>Draft genome sequence of Lysinibacillus sp. strain KH24.</title>
        <authorList>
            <person name="Kanbe H."/>
            <person name="Itoh H."/>
        </authorList>
    </citation>
    <scope>NUCLEOTIDE SEQUENCE</scope>
    <source>
        <strain evidence="7">KH24</strain>
    </source>
</reference>
<dbReference type="Pfam" id="PF03816">
    <property type="entry name" value="LytR_cpsA_psr"/>
    <property type="match status" value="1"/>
</dbReference>
<comment type="caution">
    <text evidence="7">The sequence shown here is derived from an EMBL/GenBank/DDBJ whole genome shotgun (WGS) entry which is preliminary data.</text>
</comment>
<dbReference type="PANTHER" id="PTHR33392">
    <property type="entry name" value="POLYISOPRENYL-TEICHOIC ACID--PEPTIDOGLYCAN TEICHOIC ACID TRANSFERASE TAGU"/>
    <property type="match status" value="1"/>
</dbReference>
<keyword evidence="3" id="KW-0735">Signal-anchor</keyword>
<evidence type="ECO:0000313" key="8">
    <source>
        <dbReference type="Proteomes" id="UP001065593"/>
    </source>
</evidence>
<evidence type="ECO:0000256" key="4">
    <source>
        <dbReference type="ARBA" id="ARBA00022989"/>
    </source>
</evidence>
<dbReference type="Proteomes" id="UP001065593">
    <property type="component" value="Unassembled WGS sequence"/>
</dbReference>
<organism evidence="7 8">
    <name type="scientific">Lysinibacillus piscis</name>
    <dbReference type="NCBI Taxonomy" id="2518931"/>
    <lineage>
        <taxon>Bacteria</taxon>
        <taxon>Bacillati</taxon>
        <taxon>Bacillota</taxon>
        <taxon>Bacilli</taxon>
        <taxon>Bacillales</taxon>
        <taxon>Bacillaceae</taxon>
        <taxon>Lysinibacillus</taxon>
    </lineage>
</organism>